<dbReference type="EMBL" id="JBCNJP010000007">
    <property type="protein sequence ID" value="KAK9077876.1"/>
    <property type="molecule type" value="Genomic_DNA"/>
</dbReference>
<evidence type="ECO:0000313" key="1">
    <source>
        <dbReference type="EMBL" id="KAK9077876.1"/>
    </source>
</evidence>
<accession>A0AAP0DMM7</accession>
<protein>
    <submittedName>
        <fullName evidence="1">Uncharacterized protein</fullName>
    </submittedName>
</protein>
<dbReference type="AlphaFoldDB" id="A0AAP0DMM7"/>
<name>A0AAP0DMM7_9ASTR</name>
<organism evidence="1 2">
    <name type="scientific">Deinandra increscens subsp. villosa</name>
    <dbReference type="NCBI Taxonomy" id="3103831"/>
    <lineage>
        <taxon>Eukaryota</taxon>
        <taxon>Viridiplantae</taxon>
        <taxon>Streptophyta</taxon>
        <taxon>Embryophyta</taxon>
        <taxon>Tracheophyta</taxon>
        <taxon>Spermatophyta</taxon>
        <taxon>Magnoliopsida</taxon>
        <taxon>eudicotyledons</taxon>
        <taxon>Gunneridae</taxon>
        <taxon>Pentapetalae</taxon>
        <taxon>asterids</taxon>
        <taxon>campanulids</taxon>
        <taxon>Asterales</taxon>
        <taxon>Asteraceae</taxon>
        <taxon>Asteroideae</taxon>
        <taxon>Heliantheae alliance</taxon>
        <taxon>Madieae</taxon>
        <taxon>Madiinae</taxon>
        <taxon>Deinandra</taxon>
    </lineage>
</organism>
<sequence>MYLAQQFVFTVSHMLNFGLHIQSMFPLSPLDLSNTCLDCRGDGVYWFPSKDILAVERLKSRGVVDRLDMRSLVSNRQPSTTRVSQQVEASGTRWFRSIIMSPTRQLSDQLFRVLKSVGKHYGFSAGLLIVVFENVNIIHHLHCGGVLEAICISCATYHTNKSFTAFVKRFGLLVLEVLCANHDRNDACREILNKAGIRAYQVFLNLY</sequence>
<comment type="caution">
    <text evidence="1">The sequence shown here is derived from an EMBL/GenBank/DDBJ whole genome shotgun (WGS) entry which is preliminary data.</text>
</comment>
<dbReference type="InterPro" id="IPR027417">
    <property type="entry name" value="P-loop_NTPase"/>
</dbReference>
<proteinExistence type="predicted"/>
<dbReference type="SUPFAM" id="SSF52540">
    <property type="entry name" value="P-loop containing nucleoside triphosphate hydrolases"/>
    <property type="match status" value="1"/>
</dbReference>
<reference evidence="1 2" key="1">
    <citation type="submission" date="2024-04" db="EMBL/GenBank/DDBJ databases">
        <title>The reference genome of an endangered Asteraceae, Deinandra increscens subsp. villosa, native to the Central Coast of California.</title>
        <authorList>
            <person name="Guilliams M."/>
            <person name="Hasenstab-Lehman K."/>
            <person name="Meyer R."/>
            <person name="Mcevoy S."/>
        </authorList>
    </citation>
    <scope>NUCLEOTIDE SEQUENCE [LARGE SCALE GENOMIC DNA]</scope>
    <source>
        <tissue evidence="1">Leaf</tissue>
    </source>
</reference>
<gene>
    <name evidence="1" type="ORF">SSX86_006214</name>
</gene>
<dbReference type="Proteomes" id="UP001408789">
    <property type="component" value="Unassembled WGS sequence"/>
</dbReference>
<keyword evidence="2" id="KW-1185">Reference proteome</keyword>
<evidence type="ECO:0000313" key="2">
    <source>
        <dbReference type="Proteomes" id="UP001408789"/>
    </source>
</evidence>